<feature type="compositionally biased region" description="Low complexity" evidence="1">
    <location>
        <begin position="277"/>
        <end position="290"/>
    </location>
</feature>
<reference evidence="3" key="2">
    <citation type="submission" date="2009-11" db="EMBL/GenBank/DDBJ databases">
        <title>The Genome Sequence of Allomyces macrogynus strain ATCC 38327.</title>
        <authorList>
            <consortium name="The Broad Institute Genome Sequencing Platform"/>
            <person name="Russ C."/>
            <person name="Cuomo C."/>
            <person name="Shea T."/>
            <person name="Young S.K."/>
            <person name="Zeng Q."/>
            <person name="Koehrsen M."/>
            <person name="Haas B."/>
            <person name="Borodovsky M."/>
            <person name="Guigo R."/>
            <person name="Alvarado L."/>
            <person name="Berlin A."/>
            <person name="Borenstein D."/>
            <person name="Chen Z."/>
            <person name="Engels R."/>
            <person name="Freedman E."/>
            <person name="Gellesch M."/>
            <person name="Goldberg J."/>
            <person name="Griggs A."/>
            <person name="Gujja S."/>
            <person name="Heiman D."/>
            <person name="Hepburn T."/>
            <person name="Howarth C."/>
            <person name="Jen D."/>
            <person name="Larson L."/>
            <person name="Lewis B."/>
            <person name="Mehta T."/>
            <person name="Park D."/>
            <person name="Pearson M."/>
            <person name="Roberts A."/>
            <person name="Saif S."/>
            <person name="Shenoy N."/>
            <person name="Sisk P."/>
            <person name="Stolte C."/>
            <person name="Sykes S."/>
            <person name="Walk T."/>
            <person name="White J."/>
            <person name="Yandava C."/>
            <person name="Burger G."/>
            <person name="Gray M.W."/>
            <person name="Holland P.W.H."/>
            <person name="King N."/>
            <person name="Lang F.B.F."/>
            <person name="Roger A.J."/>
            <person name="Ruiz-Trillo I."/>
            <person name="Lander E."/>
            <person name="Nusbaum C."/>
        </authorList>
    </citation>
    <scope>NUCLEOTIDE SEQUENCE [LARGE SCALE GENOMIC DNA]</scope>
    <source>
        <strain evidence="3">ATCC 38327</strain>
    </source>
</reference>
<dbReference type="GO" id="GO:0000138">
    <property type="term" value="C:Golgi trans cisterna"/>
    <property type="evidence" value="ECO:0007669"/>
    <property type="project" value="TreeGrafter"/>
</dbReference>
<evidence type="ECO:0000256" key="1">
    <source>
        <dbReference type="SAM" id="MobiDB-lite"/>
    </source>
</evidence>
<dbReference type="Proteomes" id="UP000054350">
    <property type="component" value="Unassembled WGS sequence"/>
</dbReference>
<feature type="compositionally biased region" description="Acidic residues" evidence="1">
    <location>
        <begin position="212"/>
        <end position="221"/>
    </location>
</feature>
<dbReference type="PANTHER" id="PTHR21575">
    <property type="entry name" value="PROTEIN HID1"/>
    <property type="match status" value="1"/>
</dbReference>
<dbReference type="EMBL" id="GG745329">
    <property type="protein sequence ID" value="KNE55826.1"/>
    <property type="molecule type" value="Genomic_DNA"/>
</dbReference>
<accession>A0A0L0S0B5</accession>
<organism evidence="2 3">
    <name type="scientific">Allomyces macrogynus (strain ATCC 38327)</name>
    <name type="common">Allomyces javanicus var. macrogynus</name>
    <dbReference type="NCBI Taxonomy" id="578462"/>
    <lineage>
        <taxon>Eukaryota</taxon>
        <taxon>Fungi</taxon>
        <taxon>Fungi incertae sedis</taxon>
        <taxon>Blastocladiomycota</taxon>
        <taxon>Blastocladiomycetes</taxon>
        <taxon>Blastocladiales</taxon>
        <taxon>Blastocladiaceae</taxon>
        <taxon>Allomyces</taxon>
    </lineage>
</organism>
<name>A0A0L0S0B5_ALLM3</name>
<dbReference type="GO" id="GO:0016020">
    <property type="term" value="C:membrane"/>
    <property type="evidence" value="ECO:0007669"/>
    <property type="project" value="TreeGrafter"/>
</dbReference>
<protein>
    <recommendedName>
        <fullName evidence="4">Dymeclin</fullName>
    </recommendedName>
</protein>
<keyword evidence="3" id="KW-1185">Reference proteome</keyword>
<dbReference type="OrthoDB" id="432953at2759"/>
<dbReference type="eggNOG" id="KOG2226">
    <property type="taxonomic scope" value="Eukaryota"/>
</dbReference>
<feature type="region of interest" description="Disordered" evidence="1">
    <location>
        <begin position="270"/>
        <end position="290"/>
    </location>
</feature>
<evidence type="ECO:0000313" key="2">
    <source>
        <dbReference type="EMBL" id="KNE55826.1"/>
    </source>
</evidence>
<dbReference type="VEuPathDB" id="FungiDB:AMAG_01694"/>
<dbReference type="PANTHER" id="PTHR21575:SF12">
    <property type="entry name" value="PROTEIN HID1"/>
    <property type="match status" value="1"/>
</dbReference>
<evidence type="ECO:0008006" key="4">
    <source>
        <dbReference type="Google" id="ProtNLM"/>
    </source>
</evidence>
<dbReference type="AlphaFoldDB" id="A0A0L0S0B5"/>
<reference evidence="2 3" key="1">
    <citation type="submission" date="2009-11" db="EMBL/GenBank/DDBJ databases">
        <title>Annotation of Allomyces macrogynus ATCC 38327.</title>
        <authorList>
            <consortium name="The Broad Institute Genome Sequencing Platform"/>
            <person name="Russ C."/>
            <person name="Cuomo C."/>
            <person name="Burger G."/>
            <person name="Gray M.W."/>
            <person name="Holland P.W.H."/>
            <person name="King N."/>
            <person name="Lang F.B.F."/>
            <person name="Roger A.J."/>
            <person name="Ruiz-Trillo I."/>
            <person name="Young S.K."/>
            <person name="Zeng Q."/>
            <person name="Gargeya S."/>
            <person name="Fitzgerald M."/>
            <person name="Haas B."/>
            <person name="Abouelleil A."/>
            <person name="Alvarado L."/>
            <person name="Arachchi H.M."/>
            <person name="Berlin A."/>
            <person name="Chapman S.B."/>
            <person name="Gearin G."/>
            <person name="Goldberg J."/>
            <person name="Griggs A."/>
            <person name="Gujja S."/>
            <person name="Hansen M."/>
            <person name="Heiman D."/>
            <person name="Howarth C."/>
            <person name="Larimer J."/>
            <person name="Lui A."/>
            <person name="MacDonald P.J.P."/>
            <person name="McCowen C."/>
            <person name="Montmayeur A."/>
            <person name="Murphy C."/>
            <person name="Neiman D."/>
            <person name="Pearson M."/>
            <person name="Priest M."/>
            <person name="Roberts A."/>
            <person name="Saif S."/>
            <person name="Shea T."/>
            <person name="Sisk P."/>
            <person name="Stolte C."/>
            <person name="Sykes S."/>
            <person name="Wortman J."/>
            <person name="Nusbaum C."/>
            <person name="Birren B."/>
        </authorList>
    </citation>
    <scope>NUCLEOTIDE SEQUENCE [LARGE SCALE GENOMIC DNA]</scope>
    <source>
        <strain evidence="2 3">ATCC 38327</strain>
    </source>
</reference>
<dbReference type="STRING" id="578462.A0A0L0S0B5"/>
<proteinExistence type="predicted"/>
<feature type="region of interest" description="Disordered" evidence="1">
    <location>
        <begin position="763"/>
        <end position="793"/>
    </location>
</feature>
<gene>
    <name evidence="2" type="ORF">AMAG_01694</name>
</gene>
<feature type="region of interest" description="Disordered" evidence="1">
    <location>
        <begin position="194"/>
        <end position="223"/>
    </location>
</feature>
<dbReference type="InterPro" id="IPR026705">
    <property type="entry name" value="Hid-1/Ecm30"/>
</dbReference>
<dbReference type="GO" id="GO:0005797">
    <property type="term" value="C:Golgi medial cisterna"/>
    <property type="evidence" value="ECO:0007669"/>
    <property type="project" value="TreeGrafter"/>
</dbReference>
<sequence>MGNTDSKVTFRNAVVRLLRDQPVPEADRAQFFAQFWSLPSSADDVWTLLPPQDLRRLRDDRPVHFVHLCHAVADQFLVLANDKVWTAPNVGASVASSLASSVSSLVGGTRPSTTSGTGQGVPALPKHAQLLNCVRLLTRLIAFLFDAAQPDLETATLHRPVVTGPLYRALLDAILALLFREGFTLFPDPATTINHIPADGSQATRVPPSADGTDDDDDDDDHNGYRIWERGLGRSASVPVKTSAAVTAHRTEMLRLLLVLCSKSMFTPAPSAPAPPTSQAVSPSTLSDAAAAADDPDPYLTYLTCEVPSIPMGRDVLCSLLNTVTAWQPTWLSYEGVGVHPAGMGVAGMADTLVLLSLHVMCVIFTRVDRPGSMEHERNQYVALFSRIVDIRPVAEALIRLLASRRKSSLLPGAAPAVPFFHEILVLIFCFMHCNESFYDAIDSADLADQLIPELLDLMMRFNTVQEVNLLRIAIQVLASLSLKQTQHTDAIIQTLHGMMTRPSEYAGQFYELFLGILHRALLYHPVSPEGARAIVQLACVMGQPGYIAKGEHNWKLAAALFDEIELGLNRESRAILDQVMSYYRELSQFVFVQPEQLESPIVGKGKEKKRSQGWEPSHQWFASWRPHITLPQLEHVLVMQHDGPKPLEDIAGVLMTMPKSPQLAAPHQVYALQAGTEPPSLDGRYHPSTAVRVWLVGFVWGACFLRHKPGERSVGLWHGTSPRRFKVQVVGPAAAVAGVASAAATAAGNRMTADAAATAGDAGAAGAAGGASRPGSGAASVAGSRSGSVMGQ</sequence>
<dbReference type="Pfam" id="PF09742">
    <property type="entry name" value="Dymeclin"/>
    <property type="match status" value="1"/>
</dbReference>
<evidence type="ECO:0000313" key="3">
    <source>
        <dbReference type="Proteomes" id="UP000054350"/>
    </source>
</evidence>